<feature type="active site" description="Nucleophile" evidence="9">
    <location>
        <position position="551"/>
    </location>
</feature>
<dbReference type="SUPFAM" id="SSF56235">
    <property type="entry name" value="N-terminal nucleophile aminohydrolases (Ntn hydrolases)"/>
    <property type="match status" value="1"/>
</dbReference>
<feature type="compositionally biased region" description="Gly residues" evidence="12">
    <location>
        <begin position="70"/>
        <end position="81"/>
    </location>
</feature>
<dbReference type="AlphaFoldDB" id="A0A3M2LJU2"/>
<dbReference type="UniPathway" id="UPA00204"/>
<evidence type="ECO:0000313" key="13">
    <source>
        <dbReference type="EMBL" id="RMI36285.1"/>
    </source>
</evidence>
<feature type="compositionally biased region" description="Basic and acidic residues" evidence="12">
    <location>
        <begin position="24"/>
        <end position="39"/>
    </location>
</feature>
<feature type="binding site" evidence="10">
    <location>
        <position position="249"/>
    </location>
    <ligand>
        <name>L-glutamate</name>
        <dbReference type="ChEBI" id="CHEBI:29985"/>
    </ligand>
</feature>
<dbReference type="GO" id="GO:0036374">
    <property type="term" value="F:glutathione hydrolase activity"/>
    <property type="evidence" value="ECO:0007669"/>
    <property type="project" value="UniProtKB-UniRule"/>
</dbReference>
<dbReference type="InterPro" id="IPR029055">
    <property type="entry name" value="Ntn_hydrolases_N"/>
</dbReference>
<dbReference type="Pfam" id="PF01019">
    <property type="entry name" value="G_glu_transpept"/>
    <property type="match status" value="1"/>
</dbReference>
<feature type="binding site" evidence="10">
    <location>
        <position position="593"/>
    </location>
    <ligand>
        <name>L-glutamate</name>
        <dbReference type="ChEBI" id="CHEBI:29985"/>
    </ligand>
</feature>
<protein>
    <recommendedName>
        <fullName evidence="11">Glutathione hydrolase proenzyme</fullName>
        <ecNumber evidence="11">2.3.2.2</ecNumber>
        <ecNumber evidence="11">3.4.19.13</ecNumber>
    </recommendedName>
    <component>
        <recommendedName>
            <fullName evidence="11">Glutathione hydrolase large chain</fullName>
        </recommendedName>
    </component>
    <component>
        <recommendedName>
            <fullName evidence="11">Glutathione hydrolase small chain</fullName>
        </recommendedName>
    </component>
</protein>
<keyword evidence="6 11" id="KW-0865">Zymogen</keyword>
<dbReference type="EMBL" id="RFFG01000142">
    <property type="protein sequence ID" value="RMI36285.1"/>
    <property type="molecule type" value="Genomic_DNA"/>
</dbReference>
<keyword evidence="5 11" id="KW-0378">Hydrolase</keyword>
<evidence type="ECO:0000256" key="3">
    <source>
        <dbReference type="ARBA" id="ARBA00009381"/>
    </source>
</evidence>
<feature type="compositionally biased region" description="Low complexity" evidence="12">
    <location>
        <begin position="85"/>
        <end position="94"/>
    </location>
</feature>
<accession>A0A3M2LJU2</accession>
<feature type="binding site" evidence="10">
    <location>
        <position position="640"/>
    </location>
    <ligand>
        <name>L-glutamate</name>
        <dbReference type="ChEBI" id="CHEBI:29985"/>
    </ligand>
</feature>
<name>A0A3M2LJU2_9ACTN</name>
<feature type="binding site" evidence="10">
    <location>
        <begin position="618"/>
        <end position="619"/>
    </location>
    <ligand>
        <name>L-glutamate</name>
        <dbReference type="ChEBI" id="CHEBI:29985"/>
    </ligand>
</feature>
<dbReference type="PANTHER" id="PTHR43199:SF1">
    <property type="entry name" value="GLUTATHIONE HYDROLASE PROENZYME"/>
    <property type="match status" value="1"/>
</dbReference>
<dbReference type="Gene3D" id="3.60.20.40">
    <property type="match status" value="1"/>
</dbReference>
<dbReference type="GO" id="GO:0103068">
    <property type="term" value="F:leukotriene C4 gamma-glutamyl transferase activity"/>
    <property type="evidence" value="ECO:0007669"/>
    <property type="project" value="UniProtKB-EC"/>
</dbReference>
<dbReference type="InterPro" id="IPR000101">
    <property type="entry name" value="GGT_peptidase"/>
</dbReference>
<feature type="compositionally biased region" description="Pro residues" evidence="12">
    <location>
        <begin position="598"/>
        <end position="610"/>
    </location>
</feature>
<evidence type="ECO:0000256" key="8">
    <source>
        <dbReference type="ARBA" id="ARBA00047417"/>
    </source>
</evidence>
<feature type="region of interest" description="Disordered" evidence="12">
    <location>
        <begin position="1"/>
        <end position="106"/>
    </location>
</feature>
<keyword evidence="4 11" id="KW-0808">Transferase</keyword>
<reference evidence="13 14" key="1">
    <citation type="submission" date="2018-10" db="EMBL/GenBank/DDBJ databases">
        <title>Isolation from soil.</title>
        <authorList>
            <person name="Hu J."/>
        </authorList>
    </citation>
    <scope>NUCLEOTIDE SEQUENCE [LARGE SCALE GENOMIC DNA]</scope>
    <source>
        <strain evidence="13 14">NEAU-Ht49</strain>
    </source>
</reference>
<dbReference type="InterPro" id="IPR051792">
    <property type="entry name" value="GGT_bact"/>
</dbReference>
<dbReference type="OrthoDB" id="9781342at2"/>
<feature type="region of interest" description="Disordered" evidence="12">
    <location>
        <begin position="593"/>
        <end position="623"/>
    </location>
</feature>
<feature type="region of interest" description="Disordered" evidence="12">
    <location>
        <begin position="247"/>
        <end position="266"/>
    </location>
</feature>
<dbReference type="EC" id="2.3.2.2" evidence="11"/>
<feature type="region of interest" description="Disordered" evidence="12">
    <location>
        <begin position="156"/>
        <end position="176"/>
    </location>
</feature>
<dbReference type="PANTHER" id="PTHR43199">
    <property type="entry name" value="GLUTATHIONE HYDROLASE"/>
    <property type="match status" value="1"/>
</dbReference>
<dbReference type="PRINTS" id="PR01210">
    <property type="entry name" value="GGTRANSPTASE"/>
</dbReference>
<feature type="compositionally biased region" description="Basic and acidic residues" evidence="12">
    <location>
        <begin position="247"/>
        <end position="260"/>
    </location>
</feature>
<evidence type="ECO:0000256" key="7">
    <source>
        <dbReference type="ARBA" id="ARBA00023315"/>
    </source>
</evidence>
<evidence type="ECO:0000256" key="4">
    <source>
        <dbReference type="ARBA" id="ARBA00022679"/>
    </source>
</evidence>
<dbReference type="InterPro" id="IPR043138">
    <property type="entry name" value="GGT_lsub"/>
</dbReference>
<keyword evidence="14" id="KW-1185">Reference proteome</keyword>
<sequence>MFPQGLNPRRCSRDSTAEAPEFTTHGENRNDLPEIREAGRTGVTRENAAARAGWDVQGRSGRWQSNGIGDTVGGAGSGGGPVSFPAPSRRSVGPRPRRGADPRHRPSVRLFGLDARALARPFRPLTGAVFTRGRPALAVTAAAAVVATLAAPGQATAAPAPTAPAKGHHPSGGKQAVATGYGGAVSTVDLDASRSAIEVLRKGGNAMDAAVAATATLGVTEPYVSAIGGGGFFTYYDARTRRVSTIDGREKAPKAEKDTSFIDPDTGKPLSFDEAVTSGLSVGVPGTVAQWDTGLRRFGTRSMASLLQPAIRVAEHGFTVDQEFQDQTATNEARFRDIVPTRELFLPGGRLPAVGSTFRNPDLARTYKELAKRGPSWLYGGELGKEIVRTVQHPPKDPNATRNVRPGLMADADLPAYKPVWRDPTHVNYRGVDVYGMAPSSSGGITVGEALNILGNYKLSPKDPVTALHYYLEASKLAYADRGAYIGDSDHVNVPIKELLSKGFARERACRIKPDAAAPAPVPPGSLDGTRPPCGSPVKTTQALTHEGPQTTHLVVADRWGNVASYTLSIEQFGGSALTVPGRGFLLNNELTDFSFQPPAPGQPADPNLPGPEKRPRSSMSPTIVLKDGRPLLAVGSPGGSTIITTVLQILLNRIDLGMNLPDALAAPRATQRNTPQVFAEQAFIDRYGQALTAKGHQLTLFPGPPVGQIGAATGLEFLSPGVVQAVAEPVRRHGGSALVVWPTK</sequence>
<evidence type="ECO:0000256" key="12">
    <source>
        <dbReference type="SAM" id="MobiDB-lite"/>
    </source>
</evidence>
<organism evidence="13 14">
    <name type="scientific">Actinomadura harenae</name>
    <dbReference type="NCBI Taxonomy" id="2483351"/>
    <lineage>
        <taxon>Bacteria</taxon>
        <taxon>Bacillati</taxon>
        <taxon>Actinomycetota</taxon>
        <taxon>Actinomycetes</taxon>
        <taxon>Streptosporangiales</taxon>
        <taxon>Thermomonosporaceae</taxon>
        <taxon>Actinomadura</taxon>
    </lineage>
</organism>
<evidence type="ECO:0000256" key="6">
    <source>
        <dbReference type="ARBA" id="ARBA00023145"/>
    </source>
</evidence>
<proteinExistence type="inferred from homology"/>
<evidence type="ECO:0000313" key="14">
    <source>
        <dbReference type="Proteomes" id="UP000282674"/>
    </source>
</evidence>
<comment type="catalytic activity">
    <reaction evidence="2 11">
        <text>glutathione + H2O = L-cysteinylglycine + L-glutamate</text>
        <dbReference type="Rhea" id="RHEA:28807"/>
        <dbReference type="ChEBI" id="CHEBI:15377"/>
        <dbReference type="ChEBI" id="CHEBI:29985"/>
        <dbReference type="ChEBI" id="CHEBI:57925"/>
        <dbReference type="ChEBI" id="CHEBI:61694"/>
        <dbReference type="EC" id="3.4.19.13"/>
    </reaction>
</comment>
<dbReference type="GO" id="GO:0006750">
    <property type="term" value="P:glutathione biosynthetic process"/>
    <property type="evidence" value="ECO:0007669"/>
    <property type="project" value="UniProtKB-KW"/>
</dbReference>
<comment type="caution">
    <text evidence="13">The sequence shown here is derived from an EMBL/GenBank/DDBJ whole genome shotgun (WGS) entry which is preliminary data.</text>
</comment>
<comment type="similarity">
    <text evidence="3 11">Belongs to the gamma-glutamyltransferase family.</text>
</comment>
<evidence type="ECO:0000256" key="10">
    <source>
        <dbReference type="PIRSR" id="PIRSR600101-2"/>
    </source>
</evidence>
<evidence type="ECO:0000256" key="5">
    <source>
        <dbReference type="ARBA" id="ARBA00022801"/>
    </source>
</evidence>
<comment type="pathway">
    <text evidence="11">Sulfur metabolism; glutathione metabolism.</text>
</comment>
<feature type="compositionally biased region" description="Low complexity" evidence="12">
    <location>
        <begin position="156"/>
        <end position="165"/>
    </location>
</feature>
<comment type="catalytic activity">
    <reaction evidence="8 11">
        <text>an N-terminal (5-L-glutamyl)-[peptide] + an alpha-amino acid = 5-L-glutamyl amino acid + an N-terminal L-alpha-aminoacyl-[peptide]</text>
        <dbReference type="Rhea" id="RHEA:23904"/>
        <dbReference type="Rhea" id="RHEA-COMP:9780"/>
        <dbReference type="Rhea" id="RHEA-COMP:9795"/>
        <dbReference type="ChEBI" id="CHEBI:77644"/>
        <dbReference type="ChEBI" id="CHEBI:78597"/>
        <dbReference type="ChEBI" id="CHEBI:78599"/>
        <dbReference type="ChEBI" id="CHEBI:78608"/>
        <dbReference type="EC" id="2.3.2.2"/>
    </reaction>
</comment>
<dbReference type="NCBIfam" id="TIGR00066">
    <property type="entry name" value="g_glut_trans"/>
    <property type="match status" value="1"/>
</dbReference>
<evidence type="ECO:0000256" key="9">
    <source>
        <dbReference type="PIRSR" id="PIRSR600101-1"/>
    </source>
</evidence>
<dbReference type="InterPro" id="IPR043137">
    <property type="entry name" value="GGT_ssub_C"/>
</dbReference>
<keyword evidence="11" id="KW-0317">Glutathione biosynthesis</keyword>
<feature type="region of interest" description="Disordered" evidence="12">
    <location>
        <begin position="515"/>
        <end position="536"/>
    </location>
</feature>
<dbReference type="Proteomes" id="UP000282674">
    <property type="component" value="Unassembled WGS sequence"/>
</dbReference>
<comment type="subunit">
    <text evidence="11">This enzyme consists of two polypeptide chains, which are synthesized in precursor form from a single polypeptide.</text>
</comment>
<evidence type="ECO:0000256" key="2">
    <source>
        <dbReference type="ARBA" id="ARBA00001089"/>
    </source>
</evidence>
<evidence type="ECO:0000256" key="1">
    <source>
        <dbReference type="ARBA" id="ARBA00001049"/>
    </source>
</evidence>
<dbReference type="Gene3D" id="1.10.246.130">
    <property type="match status" value="1"/>
</dbReference>
<evidence type="ECO:0000256" key="11">
    <source>
        <dbReference type="RuleBase" id="RU368036"/>
    </source>
</evidence>
<dbReference type="GO" id="GO:0006751">
    <property type="term" value="P:glutathione catabolic process"/>
    <property type="evidence" value="ECO:0007669"/>
    <property type="project" value="UniProtKB-UniRule"/>
</dbReference>
<dbReference type="EC" id="3.4.19.13" evidence="11"/>
<keyword evidence="7 11" id="KW-0012">Acyltransferase</keyword>
<gene>
    <name evidence="13" type="primary">ggt</name>
    <name evidence="13" type="ORF">EBO15_39065</name>
</gene>
<comment type="catalytic activity">
    <reaction evidence="1 11">
        <text>an S-substituted glutathione + H2O = an S-substituted L-cysteinylglycine + L-glutamate</text>
        <dbReference type="Rhea" id="RHEA:59468"/>
        <dbReference type="ChEBI" id="CHEBI:15377"/>
        <dbReference type="ChEBI" id="CHEBI:29985"/>
        <dbReference type="ChEBI" id="CHEBI:90779"/>
        <dbReference type="ChEBI" id="CHEBI:143103"/>
        <dbReference type="EC" id="3.4.19.13"/>
    </reaction>
</comment>
<comment type="PTM">
    <text evidence="11">Cleaved by autocatalysis into a large and a small subunit.</text>
</comment>